<dbReference type="InterPro" id="IPR037066">
    <property type="entry name" value="Plug_dom_sf"/>
</dbReference>
<keyword evidence="14" id="KW-1185">Reference proteome</keyword>
<dbReference type="OrthoDB" id="8727862at2"/>
<evidence type="ECO:0000256" key="6">
    <source>
        <dbReference type="ARBA" id="ARBA00023136"/>
    </source>
</evidence>
<dbReference type="InterPro" id="IPR012910">
    <property type="entry name" value="Plug_dom"/>
</dbReference>
<evidence type="ECO:0000256" key="7">
    <source>
        <dbReference type="ARBA" id="ARBA00023237"/>
    </source>
</evidence>
<accession>A0A244CQR2</accession>
<evidence type="ECO:0000313" key="13">
    <source>
        <dbReference type="EMBL" id="OUL57944.1"/>
    </source>
</evidence>
<feature type="signal peptide" evidence="10">
    <location>
        <begin position="1"/>
        <end position="30"/>
    </location>
</feature>
<dbReference type="GO" id="GO:0009279">
    <property type="term" value="C:cell outer membrane"/>
    <property type="evidence" value="ECO:0007669"/>
    <property type="project" value="UniProtKB-SubCell"/>
</dbReference>
<keyword evidence="13" id="KW-0675">Receptor</keyword>
<dbReference type="Gene3D" id="2.40.170.20">
    <property type="entry name" value="TonB-dependent receptor, beta-barrel domain"/>
    <property type="match status" value="1"/>
</dbReference>
<comment type="similarity">
    <text evidence="8 9">Belongs to the TonB-dependent receptor family.</text>
</comment>
<dbReference type="InterPro" id="IPR036942">
    <property type="entry name" value="Beta-barrel_TonB_sf"/>
</dbReference>
<reference evidence="13 14" key="1">
    <citation type="submission" date="2017-02" db="EMBL/GenBank/DDBJ databases">
        <title>Pseudoalteromonas ulvae TC14 Genome.</title>
        <authorList>
            <person name="Molmeret M."/>
        </authorList>
    </citation>
    <scope>NUCLEOTIDE SEQUENCE [LARGE SCALE GENOMIC DNA]</scope>
    <source>
        <strain evidence="13">TC14</strain>
    </source>
</reference>
<name>A0A244CQR2_PSEDV</name>
<keyword evidence="6 8" id="KW-0472">Membrane</keyword>
<protein>
    <submittedName>
        <fullName evidence="13">TonB-dependent receptor</fullName>
    </submittedName>
</protein>
<dbReference type="CDD" id="cd01347">
    <property type="entry name" value="ligand_gated_channel"/>
    <property type="match status" value="1"/>
</dbReference>
<dbReference type="Gene3D" id="2.60.40.1120">
    <property type="entry name" value="Carboxypeptidase-like, regulatory domain"/>
    <property type="match status" value="1"/>
</dbReference>
<dbReference type="InterPro" id="IPR039426">
    <property type="entry name" value="TonB-dep_rcpt-like"/>
</dbReference>
<keyword evidence="7 8" id="KW-0998">Cell outer membrane</keyword>
<keyword evidence="3 8" id="KW-1134">Transmembrane beta strand</keyword>
<organism evidence="13 14">
    <name type="scientific">Pseudoalteromonas ulvae</name>
    <dbReference type="NCBI Taxonomy" id="107327"/>
    <lineage>
        <taxon>Bacteria</taxon>
        <taxon>Pseudomonadati</taxon>
        <taxon>Pseudomonadota</taxon>
        <taxon>Gammaproteobacteria</taxon>
        <taxon>Alteromonadales</taxon>
        <taxon>Pseudoalteromonadaceae</taxon>
        <taxon>Pseudoalteromonas</taxon>
    </lineage>
</organism>
<dbReference type="InterPro" id="IPR000531">
    <property type="entry name" value="Beta-barrel_TonB"/>
</dbReference>
<dbReference type="Pfam" id="PF13715">
    <property type="entry name" value="CarbopepD_reg_2"/>
    <property type="match status" value="1"/>
</dbReference>
<keyword evidence="5 9" id="KW-0798">TonB box</keyword>
<proteinExistence type="inferred from homology"/>
<dbReference type="EMBL" id="MWPV01000002">
    <property type="protein sequence ID" value="OUL57944.1"/>
    <property type="molecule type" value="Genomic_DNA"/>
</dbReference>
<feature type="domain" description="TonB-dependent receptor plug" evidence="12">
    <location>
        <begin position="135"/>
        <end position="238"/>
    </location>
</feature>
<dbReference type="Pfam" id="PF00593">
    <property type="entry name" value="TonB_dep_Rec_b-barrel"/>
    <property type="match status" value="1"/>
</dbReference>
<evidence type="ECO:0000313" key="14">
    <source>
        <dbReference type="Proteomes" id="UP000194841"/>
    </source>
</evidence>
<dbReference type="InterPro" id="IPR013784">
    <property type="entry name" value="Carb-bd-like_fold"/>
</dbReference>
<dbReference type="GO" id="GO:0030246">
    <property type="term" value="F:carbohydrate binding"/>
    <property type="evidence" value="ECO:0007669"/>
    <property type="project" value="InterPro"/>
</dbReference>
<evidence type="ECO:0000256" key="1">
    <source>
        <dbReference type="ARBA" id="ARBA00004571"/>
    </source>
</evidence>
<keyword evidence="2 8" id="KW-0813">Transport</keyword>
<comment type="caution">
    <text evidence="13">The sequence shown here is derived from an EMBL/GenBank/DDBJ whole genome shotgun (WGS) entry which is preliminary data.</text>
</comment>
<sequence length="929" mass="103331">MKVLIPANPRKKTPIAIAVASLFMTPTLMANTLTGTVSDAQQKAHFEGVKIELVELRKTTVSQRDGSFRFNQLPAGTYTLQVTYLGAAPIEQIVEIVDDHITEQRIQLVSKTKTIDDILVLGQRAGQMGALNRQKNAATIKTIVSSDSIGQLPDQNAAEALQHLPGIFIARDQGEGRFVGIRGIDPNLNNVSINGVNVPSPEAGVRSVAMDVIPSELIQSLEVSKTVTPDMDASAVGGSIDVKSLSAFDRQGQSFSLTAQGAYNQLVSASSPKLSGSFSDVYELNNHYTLGLATAVSWFKRDFGSLNIETDGGWGDFEAQDSQSGDDIDYFGAEEIEQRHYLITRERLGAALNLDLHANNHDKFYLRTLWSDFSDDEMRLRNEYKFAKGQIHTDTLTATSAQFSDANMDRDTKDRHEVQQILSVVAGAQQQFSDWFLEYNLGYSKSNEKELGRLDVSFAAKGLELGYQAGQVPQLTQSAAAHDLTHFELDEIATANNIAQDESLSAQFDLSKDFVWYGYNSQFKFGAKYASREKTNAVKAQIFDGGFDDVMASRFATAAPDYTLGQFGPGLDRAGLQQFFRTNQASFAINQNESDIESQGQSFQSDEDILAAYAMFNFDFDQLDVIAGVRFEGTDFSTQGHKVELIVDDTTDSEQVSITPWQQSKEYDHWLPSINVRYQYSEKLISRFAATQTIARPSFSDSAAFQLIESETTLDDDQISTERKAEVGNPNLDPYKSNNLDLALEYYPTRVGVLSAGLFYKDIDNFISQQEVQDNGLWDGFKQVIQAVNGGAASLTGIELAWNKQFDSGWLFASNATFIEADDALPNQSDTVANLMLGYENSQISARLSATYQSESFQFEENDRRVMQASHTQVDFSAKYYLNEQTHVYFNGINLSDEPFYLYHEAGSYNYQYERYGRSFELGFTFNSL</sequence>
<keyword evidence="10" id="KW-0732">Signal</keyword>
<dbReference type="SUPFAM" id="SSF56935">
    <property type="entry name" value="Porins"/>
    <property type="match status" value="1"/>
</dbReference>
<evidence type="ECO:0000256" key="9">
    <source>
        <dbReference type="RuleBase" id="RU003357"/>
    </source>
</evidence>
<evidence type="ECO:0000256" key="8">
    <source>
        <dbReference type="PROSITE-ProRule" id="PRU01360"/>
    </source>
</evidence>
<dbReference type="Pfam" id="PF07715">
    <property type="entry name" value="Plug"/>
    <property type="match status" value="1"/>
</dbReference>
<feature type="chain" id="PRO_5012037797" evidence="10">
    <location>
        <begin position="31"/>
        <end position="929"/>
    </location>
</feature>
<evidence type="ECO:0000259" key="12">
    <source>
        <dbReference type="Pfam" id="PF07715"/>
    </source>
</evidence>
<dbReference type="PANTHER" id="PTHR40980:SF4">
    <property type="entry name" value="TONB-DEPENDENT RECEPTOR-LIKE BETA-BARREL DOMAIN-CONTAINING PROTEIN"/>
    <property type="match status" value="1"/>
</dbReference>
<comment type="subcellular location">
    <subcellularLocation>
        <location evidence="1 8">Cell outer membrane</location>
        <topology evidence="1 8">Multi-pass membrane protein</topology>
    </subcellularLocation>
</comment>
<dbReference type="AlphaFoldDB" id="A0A244CQR2"/>
<evidence type="ECO:0000256" key="10">
    <source>
        <dbReference type="SAM" id="SignalP"/>
    </source>
</evidence>
<dbReference type="Gene3D" id="2.170.130.10">
    <property type="entry name" value="TonB-dependent receptor, plug domain"/>
    <property type="match status" value="1"/>
</dbReference>
<dbReference type="PROSITE" id="PS52016">
    <property type="entry name" value="TONB_DEPENDENT_REC_3"/>
    <property type="match status" value="1"/>
</dbReference>
<dbReference type="Proteomes" id="UP000194841">
    <property type="component" value="Unassembled WGS sequence"/>
</dbReference>
<evidence type="ECO:0000256" key="5">
    <source>
        <dbReference type="ARBA" id="ARBA00023077"/>
    </source>
</evidence>
<dbReference type="InterPro" id="IPR010104">
    <property type="entry name" value="TonB_rcpt_bac"/>
</dbReference>
<evidence type="ECO:0000259" key="11">
    <source>
        <dbReference type="Pfam" id="PF00593"/>
    </source>
</evidence>
<dbReference type="NCBIfam" id="TIGR01782">
    <property type="entry name" value="TonB-Xanth-Caul"/>
    <property type="match status" value="1"/>
</dbReference>
<gene>
    <name evidence="13" type="ORF">B1199_06155</name>
</gene>
<dbReference type="RefSeq" id="WP_086743250.1">
    <property type="nucleotide sequence ID" value="NZ_MWPV01000002.1"/>
</dbReference>
<evidence type="ECO:0000256" key="2">
    <source>
        <dbReference type="ARBA" id="ARBA00022448"/>
    </source>
</evidence>
<feature type="domain" description="TonB-dependent receptor-like beta-barrel" evidence="11">
    <location>
        <begin position="499"/>
        <end position="895"/>
    </location>
</feature>
<keyword evidence="4 8" id="KW-0812">Transmembrane</keyword>
<evidence type="ECO:0000256" key="3">
    <source>
        <dbReference type="ARBA" id="ARBA00022452"/>
    </source>
</evidence>
<dbReference type="SUPFAM" id="SSF49452">
    <property type="entry name" value="Starch-binding domain-like"/>
    <property type="match status" value="1"/>
</dbReference>
<dbReference type="PANTHER" id="PTHR40980">
    <property type="entry name" value="PLUG DOMAIN-CONTAINING PROTEIN"/>
    <property type="match status" value="1"/>
</dbReference>
<evidence type="ECO:0000256" key="4">
    <source>
        <dbReference type="ARBA" id="ARBA00022692"/>
    </source>
</evidence>